<organism evidence="3 4">
    <name type="scientific">Nocardiopsis changdeensis</name>
    <dbReference type="NCBI Taxonomy" id="2831969"/>
    <lineage>
        <taxon>Bacteria</taxon>
        <taxon>Bacillati</taxon>
        <taxon>Actinomycetota</taxon>
        <taxon>Actinomycetes</taxon>
        <taxon>Streptosporangiales</taxon>
        <taxon>Nocardiopsidaceae</taxon>
        <taxon>Nocardiopsis</taxon>
    </lineage>
</organism>
<dbReference type="Pfam" id="PF00582">
    <property type="entry name" value="Usp"/>
    <property type="match status" value="2"/>
</dbReference>
<dbReference type="Proteomes" id="UP000676079">
    <property type="component" value="Chromosome"/>
</dbReference>
<feature type="domain" description="UspA" evidence="2">
    <location>
        <begin position="10"/>
        <end position="149"/>
    </location>
</feature>
<evidence type="ECO:0000313" key="4">
    <source>
        <dbReference type="Proteomes" id="UP000676079"/>
    </source>
</evidence>
<dbReference type="PANTHER" id="PTHR31964">
    <property type="entry name" value="ADENINE NUCLEOTIDE ALPHA HYDROLASES-LIKE SUPERFAMILY PROTEIN"/>
    <property type="match status" value="1"/>
</dbReference>
<accession>A0ABX8BMD5</accession>
<dbReference type="RefSeq" id="WP_220564098.1">
    <property type="nucleotide sequence ID" value="NZ_CP074133.1"/>
</dbReference>
<proteinExistence type="inferred from homology"/>
<dbReference type="InterPro" id="IPR006015">
    <property type="entry name" value="Universal_stress_UspA"/>
</dbReference>
<keyword evidence="4" id="KW-1185">Reference proteome</keyword>
<dbReference type="PANTHER" id="PTHR31964:SF113">
    <property type="entry name" value="USPA DOMAIN-CONTAINING PROTEIN"/>
    <property type="match status" value="1"/>
</dbReference>
<dbReference type="PRINTS" id="PR01438">
    <property type="entry name" value="UNVRSLSTRESS"/>
</dbReference>
<feature type="domain" description="UspA" evidence="2">
    <location>
        <begin position="159"/>
        <end position="292"/>
    </location>
</feature>
<evidence type="ECO:0000259" key="2">
    <source>
        <dbReference type="Pfam" id="PF00582"/>
    </source>
</evidence>
<name>A0ABX8BMD5_9ACTN</name>
<gene>
    <name evidence="3" type="ORF">KGD84_00195</name>
</gene>
<dbReference type="Gene3D" id="3.40.50.620">
    <property type="entry name" value="HUPs"/>
    <property type="match status" value="2"/>
</dbReference>
<evidence type="ECO:0000256" key="1">
    <source>
        <dbReference type="ARBA" id="ARBA00008791"/>
    </source>
</evidence>
<protein>
    <submittedName>
        <fullName evidence="3">Universal stress protein</fullName>
    </submittedName>
</protein>
<comment type="similarity">
    <text evidence="1">Belongs to the universal stress protein A family.</text>
</comment>
<dbReference type="EMBL" id="CP074133">
    <property type="protein sequence ID" value="QUX22885.1"/>
    <property type="molecule type" value="Genomic_DNA"/>
</dbReference>
<dbReference type="CDD" id="cd00293">
    <property type="entry name" value="USP-like"/>
    <property type="match status" value="1"/>
</dbReference>
<dbReference type="SUPFAM" id="SSF52402">
    <property type="entry name" value="Adenine nucleotide alpha hydrolases-like"/>
    <property type="match status" value="2"/>
</dbReference>
<reference evidence="3 4" key="1">
    <citation type="submission" date="2021-05" db="EMBL/GenBank/DDBJ databases">
        <title>Direct Submission.</title>
        <authorList>
            <person name="Li K."/>
            <person name="Gao J."/>
        </authorList>
    </citation>
    <scope>NUCLEOTIDE SEQUENCE [LARGE SCALE GENOMIC DNA]</scope>
    <source>
        <strain evidence="3 4">Mg02</strain>
    </source>
</reference>
<dbReference type="InterPro" id="IPR006016">
    <property type="entry name" value="UspA"/>
</dbReference>
<evidence type="ECO:0000313" key="3">
    <source>
        <dbReference type="EMBL" id="QUX22885.1"/>
    </source>
</evidence>
<sequence>MSERKRPPAVVVGVDGTPGARAALAWAVGAAARRRVQLRIVHGLGPEAVVGAVAVGRGTAGRGSAGEARASAHELLTESAEYARRARPDVEVITVLAVADAPAVLLEEARRGDVIAVGSRGLGSVRAIMLGSIGVRTSARAPCPVVVVPDAEPRGYRGRVVVGVDGSPSSRRALRFALEEALATDASVVLVHALGEDAPADDAATGDAVPDRRSEEVVDGVLADVVDERTGHLDISAVRVRADPVRALLDAGADADMVVVGSRGRGGVRGLVLGSVSQGVLHHAGIPVAVLPPGSDGADGRPPNR</sequence>
<dbReference type="InterPro" id="IPR014729">
    <property type="entry name" value="Rossmann-like_a/b/a_fold"/>
</dbReference>